<reference evidence="5" key="1">
    <citation type="submission" date="2016-01" db="EMBL/GenBank/DDBJ databases">
        <title>Reference transcriptome for the parasite Schistocephalus solidus: insights into the molecular evolution of parasitism.</title>
        <authorList>
            <person name="Hebert F.O."/>
            <person name="Grambauer S."/>
            <person name="Barber I."/>
            <person name="Landry C.R."/>
            <person name="Aubin-Horth N."/>
        </authorList>
    </citation>
    <scope>NUCLEOTIDE SEQUENCE</scope>
</reference>
<dbReference type="SMART" id="SM00875">
    <property type="entry name" value="BACK"/>
    <property type="match status" value="1"/>
</dbReference>
<dbReference type="Gene3D" id="2.120.10.80">
    <property type="entry name" value="Kelch-type beta propeller"/>
    <property type="match status" value="1"/>
</dbReference>
<accession>A0A0V0J3N2</accession>
<evidence type="ECO:0000256" key="3">
    <source>
        <dbReference type="SAM" id="MobiDB-lite"/>
    </source>
</evidence>
<organism evidence="5">
    <name type="scientific">Schistocephalus solidus</name>
    <name type="common">Tapeworm</name>
    <dbReference type="NCBI Taxonomy" id="70667"/>
    <lineage>
        <taxon>Eukaryota</taxon>
        <taxon>Metazoa</taxon>
        <taxon>Spiralia</taxon>
        <taxon>Lophotrochozoa</taxon>
        <taxon>Platyhelminthes</taxon>
        <taxon>Cestoda</taxon>
        <taxon>Eucestoda</taxon>
        <taxon>Diphyllobothriidea</taxon>
        <taxon>Diphyllobothriidae</taxon>
        <taxon>Schistocephalus</taxon>
    </lineage>
</organism>
<dbReference type="Gene3D" id="3.30.710.10">
    <property type="entry name" value="Potassium Channel Kv1.1, Chain A"/>
    <property type="match status" value="2"/>
</dbReference>
<sequence length="784" mass="88367">MVKNASFTHHSFAQFVEIRNRRKLCDFVFEIDGKSHFAHKVVLAAAIPYFEDLLIGSGADDDGNAAVPIPSSIETIEALLTFAYSGLKLKANVVAIEDFIPSTFDDVDLDALLQQRFTKFDEFRRSEKLCDFTFMIRDTVFSAHKIVLAASIPLFADIFLNPNRSNVLDYTVFNRISTGAVQKLLQFAYSGEFNPTSASKDKGYDLQEVILAAKLFQVQKLEEVCLNFLRQRLDFGVVQQHWSFAHANDLYDLQEMLQSYVCANFQEFIGTPTFLALKAAELEEFLVRDNLSVTSEYDIFRAIVSWVDNERAHRPSSVQSLANSERAKAFPRLLSRLRLCKLKEDSREQILSHPLCRSQFDGADLELQTKLLRMTLMLKEQQIISRGAQFDRAYRELPTDVLFIMKYDRQVCAEGALMEIFNPIENIWQEFCNVHLQDDPKYVLLNNRIYILKGGSAGISVDVFDVTTKQSKRGATGYFGCQTFSAIAIHDHILFLVENDRTSVWWAYDTLSNKWKKGPNLETFRREPCLVTLQNRYVLVIGGTSRSYIFVKSVEYCEPGHAVVNDDNAFFRVPPTAGSTWSHPAPPLPEERMDATAAELDGRIFVVGCSVENWRTPARTIVFCPQMGGNDGDEHTARLGGQWFLMSPESPPPSISSILVSHAGRLYLFGPKISECEVGISLCFRPCSEQELENMRQGAVDSSTAGEGAASEVAKNENEELPVAEQTAASDNLESENVEEDKVNILLDSDPFSAWRWRPFCAPYLSQHVRYAGVVSVAMPSGRQ</sequence>
<dbReference type="SMART" id="SM00225">
    <property type="entry name" value="BTB"/>
    <property type="match status" value="2"/>
</dbReference>
<dbReference type="PANTHER" id="PTHR24412:SF489">
    <property type="entry name" value="RING FINGER DOMAIN AND KELCH REPEAT-CONTAINING PROTEIN DDB_G0271372"/>
    <property type="match status" value="1"/>
</dbReference>
<dbReference type="Pfam" id="PF07707">
    <property type="entry name" value="BACK"/>
    <property type="match status" value="1"/>
</dbReference>
<keyword evidence="2" id="KW-0677">Repeat</keyword>
<feature type="domain" description="BTB" evidence="4">
    <location>
        <begin position="25"/>
        <end position="86"/>
    </location>
</feature>
<dbReference type="CDD" id="cd18186">
    <property type="entry name" value="BTB_POZ_ZBTB_KLHL-like"/>
    <property type="match status" value="1"/>
</dbReference>
<dbReference type="InterPro" id="IPR011705">
    <property type="entry name" value="BACK"/>
</dbReference>
<evidence type="ECO:0000256" key="1">
    <source>
        <dbReference type="ARBA" id="ARBA00022441"/>
    </source>
</evidence>
<dbReference type="InterPro" id="IPR015915">
    <property type="entry name" value="Kelch-typ_b-propeller"/>
</dbReference>
<feature type="domain" description="BTB" evidence="4">
    <location>
        <begin position="130"/>
        <end position="197"/>
    </location>
</feature>
<feature type="region of interest" description="Disordered" evidence="3">
    <location>
        <begin position="695"/>
        <end position="737"/>
    </location>
</feature>
<proteinExistence type="predicted"/>
<dbReference type="SUPFAM" id="SSF54695">
    <property type="entry name" value="POZ domain"/>
    <property type="match status" value="2"/>
</dbReference>
<dbReference type="InterPro" id="IPR000210">
    <property type="entry name" value="BTB/POZ_dom"/>
</dbReference>
<dbReference type="EMBL" id="GEEE01003122">
    <property type="protein sequence ID" value="JAP60103.1"/>
    <property type="molecule type" value="Transcribed_RNA"/>
</dbReference>
<dbReference type="SUPFAM" id="SSF117281">
    <property type="entry name" value="Kelch motif"/>
    <property type="match status" value="1"/>
</dbReference>
<evidence type="ECO:0000259" key="4">
    <source>
        <dbReference type="PROSITE" id="PS50097"/>
    </source>
</evidence>
<dbReference type="Pfam" id="PF00651">
    <property type="entry name" value="BTB"/>
    <property type="match status" value="2"/>
</dbReference>
<dbReference type="InterPro" id="IPR011333">
    <property type="entry name" value="SKP1/BTB/POZ_sf"/>
</dbReference>
<dbReference type="AlphaFoldDB" id="A0A0V0J3N2"/>
<evidence type="ECO:0000313" key="5">
    <source>
        <dbReference type="EMBL" id="JAP60103.1"/>
    </source>
</evidence>
<dbReference type="Gene3D" id="1.25.40.420">
    <property type="match status" value="1"/>
</dbReference>
<dbReference type="PROSITE" id="PS50097">
    <property type="entry name" value="BTB"/>
    <property type="match status" value="2"/>
</dbReference>
<dbReference type="PANTHER" id="PTHR24412">
    <property type="entry name" value="KELCH PROTEIN"/>
    <property type="match status" value="1"/>
</dbReference>
<keyword evidence="1" id="KW-0880">Kelch repeat</keyword>
<gene>
    <name evidence="5" type="ORF">TR160154</name>
</gene>
<name>A0A0V0J3N2_SCHSO</name>
<dbReference type="EMBL" id="GEEE01023269">
    <property type="protein sequence ID" value="JAP39956.1"/>
    <property type="molecule type" value="Transcribed_RNA"/>
</dbReference>
<evidence type="ECO:0000256" key="2">
    <source>
        <dbReference type="ARBA" id="ARBA00022737"/>
    </source>
</evidence>
<protein>
    <recommendedName>
        <fullName evidence="4">BTB domain-containing protein</fullName>
    </recommendedName>
</protein>